<organism evidence="1 2">
    <name type="scientific">Elysia marginata</name>
    <dbReference type="NCBI Taxonomy" id="1093978"/>
    <lineage>
        <taxon>Eukaryota</taxon>
        <taxon>Metazoa</taxon>
        <taxon>Spiralia</taxon>
        <taxon>Lophotrochozoa</taxon>
        <taxon>Mollusca</taxon>
        <taxon>Gastropoda</taxon>
        <taxon>Heterobranchia</taxon>
        <taxon>Euthyneura</taxon>
        <taxon>Panpulmonata</taxon>
        <taxon>Sacoglossa</taxon>
        <taxon>Placobranchoidea</taxon>
        <taxon>Plakobranchidae</taxon>
        <taxon>Elysia</taxon>
    </lineage>
</organism>
<protein>
    <recommendedName>
        <fullName evidence="3">DDE-1 domain-containing protein</fullName>
    </recommendedName>
</protein>
<keyword evidence="2" id="KW-1185">Reference proteome</keyword>
<sequence length="95" mass="10815">MRMTQNRQQTLPKAMQAIYLMFDAWANLSQNTISNCFRKAGFSNNSLTPDDSVPLLDEEKSFPTPVTMTSDLFNEFMDIDNQEPVSGELDDQAIF</sequence>
<dbReference type="EMBL" id="BMAT01013617">
    <property type="protein sequence ID" value="GFS16584.1"/>
    <property type="molecule type" value="Genomic_DNA"/>
</dbReference>
<gene>
    <name evidence="1" type="ORF">ElyMa_006800600</name>
</gene>
<evidence type="ECO:0000313" key="1">
    <source>
        <dbReference type="EMBL" id="GFS16584.1"/>
    </source>
</evidence>
<dbReference type="AlphaFoldDB" id="A0AAV4J3Q1"/>
<accession>A0AAV4J3Q1</accession>
<name>A0AAV4J3Q1_9GAST</name>
<reference evidence="1 2" key="1">
    <citation type="journal article" date="2021" name="Elife">
        <title>Chloroplast acquisition without the gene transfer in kleptoplastic sea slugs, Plakobranchus ocellatus.</title>
        <authorList>
            <person name="Maeda T."/>
            <person name="Takahashi S."/>
            <person name="Yoshida T."/>
            <person name="Shimamura S."/>
            <person name="Takaki Y."/>
            <person name="Nagai Y."/>
            <person name="Toyoda A."/>
            <person name="Suzuki Y."/>
            <person name="Arimoto A."/>
            <person name="Ishii H."/>
            <person name="Satoh N."/>
            <person name="Nishiyama T."/>
            <person name="Hasebe M."/>
            <person name="Maruyama T."/>
            <person name="Minagawa J."/>
            <person name="Obokata J."/>
            <person name="Shigenobu S."/>
        </authorList>
    </citation>
    <scope>NUCLEOTIDE SEQUENCE [LARGE SCALE GENOMIC DNA]</scope>
</reference>
<evidence type="ECO:0000313" key="2">
    <source>
        <dbReference type="Proteomes" id="UP000762676"/>
    </source>
</evidence>
<comment type="caution">
    <text evidence="1">The sequence shown here is derived from an EMBL/GenBank/DDBJ whole genome shotgun (WGS) entry which is preliminary data.</text>
</comment>
<proteinExistence type="predicted"/>
<dbReference type="Proteomes" id="UP000762676">
    <property type="component" value="Unassembled WGS sequence"/>
</dbReference>
<evidence type="ECO:0008006" key="3">
    <source>
        <dbReference type="Google" id="ProtNLM"/>
    </source>
</evidence>